<sequence length="691" mass="72220">MGDLLIGIDVGGTFTDAIVFNGSSGSLLAAFKVPSSTGEPGRAVVDAIDKIAQTVSVAGAVVCHGTTVGTNALIERQGSRTALLSTAGFSDVVALRRQDRPLLYSFDVRISEPLAPRALRFDVPERLAADGAVVEPLQSAGIVERLREAGVEAVAISFLHSYVNAAHEDAIAAEIEASLPGVFVSRSSDVCPEFREYERASTTLVNAYLGHTVSRYVTGLDRDLKSKRVERLMIVKSNGGLTSPANASRYPAHLIESGPAAQLTAAAAFARATGRPNLVAFDMGGTTAKAGVIRNGQPEMVSEFYADRLVDGRDVGGYAIRSAVLDLVEIGSGGGSIAWINEANVLKVGPRSAGAVPGPACYARGGELPTVTDAHAVIGTLTAELFVESGVRFDRALAVQAIQRHIADPLGWSVVRAAYAIIDIAVANMAEMVRLATTQRGLDPRDFALLASGGAGPLHAAAVGAEIGAQEVIVPPFPGMFSALGATLGAIRHEVTQTLMRALRDLEAAELGAAFDHLAARAHDILAAEPVGTAEPQLQRFIEARFVGQLFELRVPVGSQTEPLPALAEIEAAFRSLYLAEYGFELPDAQVQIVNLRLIATIDLGHSGSPLFVGEARDLPDPKPLRVVTMLARDGGEMAVPVYAAADVIGGCMVGPSIIEHAGATVWIHAGQAARIGVNGQVIVSLSGQAQ</sequence>
<dbReference type="SUPFAM" id="SSF53067">
    <property type="entry name" value="Actin-like ATPase domain"/>
    <property type="match status" value="1"/>
</dbReference>
<accession>A0A418VRB8</accession>
<dbReference type="GO" id="GO:0005829">
    <property type="term" value="C:cytosol"/>
    <property type="evidence" value="ECO:0007669"/>
    <property type="project" value="TreeGrafter"/>
</dbReference>
<evidence type="ECO:0000259" key="2">
    <source>
        <dbReference type="Pfam" id="PF05378"/>
    </source>
</evidence>
<dbReference type="PANTHER" id="PTHR11365:SF23">
    <property type="entry name" value="HYPOTHETICAL 5-OXOPROLINASE (EUROFUNG)-RELATED"/>
    <property type="match status" value="1"/>
</dbReference>
<reference evidence="3 4" key="1">
    <citation type="submission" date="2018-09" db="EMBL/GenBank/DDBJ databases">
        <title>Draft genome sequence of Rhodopseudomonas palustris 2.1.18.</title>
        <authorList>
            <person name="Robertson S.L."/>
            <person name="Meyer T.E."/>
            <person name="Kyndt J.A."/>
        </authorList>
    </citation>
    <scope>NUCLEOTIDE SEQUENCE [LARGE SCALE GENOMIC DNA]</scope>
    <source>
        <strain evidence="3 4">2.1.18</strain>
    </source>
</reference>
<name>A0A418VRB8_RHOPL</name>
<gene>
    <name evidence="3" type="ORF">D4Q52_01800</name>
</gene>
<dbReference type="InterPro" id="IPR043129">
    <property type="entry name" value="ATPase_NBD"/>
</dbReference>
<dbReference type="GO" id="GO:0006749">
    <property type="term" value="P:glutathione metabolic process"/>
    <property type="evidence" value="ECO:0007669"/>
    <property type="project" value="TreeGrafter"/>
</dbReference>
<dbReference type="Pfam" id="PF01968">
    <property type="entry name" value="Hydantoinase_A"/>
    <property type="match status" value="1"/>
</dbReference>
<feature type="domain" description="Hydantoinase/oxoprolinase N-terminal" evidence="2">
    <location>
        <begin position="6"/>
        <end position="176"/>
    </location>
</feature>
<dbReference type="Gene3D" id="3.30.420.40">
    <property type="match status" value="1"/>
</dbReference>
<organism evidence="3 4">
    <name type="scientific">Rhodopseudomonas palustris</name>
    <dbReference type="NCBI Taxonomy" id="1076"/>
    <lineage>
        <taxon>Bacteria</taxon>
        <taxon>Pseudomonadati</taxon>
        <taxon>Pseudomonadota</taxon>
        <taxon>Alphaproteobacteria</taxon>
        <taxon>Hyphomicrobiales</taxon>
        <taxon>Nitrobacteraceae</taxon>
        <taxon>Rhodopseudomonas</taxon>
    </lineage>
</organism>
<dbReference type="InterPro" id="IPR002821">
    <property type="entry name" value="Hydantoinase_A"/>
</dbReference>
<comment type="caution">
    <text evidence="3">The sequence shown here is derived from an EMBL/GenBank/DDBJ whole genome shotgun (WGS) entry which is preliminary data.</text>
</comment>
<dbReference type="InterPro" id="IPR045079">
    <property type="entry name" value="Oxoprolinase-like"/>
</dbReference>
<dbReference type="GO" id="GO:0017168">
    <property type="term" value="F:5-oxoprolinase (ATP-hydrolyzing) activity"/>
    <property type="evidence" value="ECO:0007669"/>
    <property type="project" value="TreeGrafter"/>
</dbReference>
<evidence type="ECO:0000313" key="4">
    <source>
        <dbReference type="Proteomes" id="UP000285523"/>
    </source>
</evidence>
<dbReference type="AlphaFoldDB" id="A0A418VRB8"/>
<dbReference type="Pfam" id="PF05378">
    <property type="entry name" value="Hydant_A_N"/>
    <property type="match status" value="1"/>
</dbReference>
<dbReference type="Proteomes" id="UP000285523">
    <property type="component" value="Unassembled WGS sequence"/>
</dbReference>
<protein>
    <submittedName>
        <fullName evidence="3">Hydantoinase/oxoprolinase family protein</fullName>
    </submittedName>
</protein>
<dbReference type="OrthoDB" id="9759608at2"/>
<feature type="domain" description="Hydantoinase A/oxoprolinase" evidence="1">
    <location>
        <begin position="199"/>
        <end position="494"/>
    </location>
</feature>
<dbReference type="RefSeq" id="WP_119854798.1">
    <property type="nucleotide sequence ID" value="NZ_QYYD01000001.1"/>
</dbReference>
<evidence type="ECO:0000313" key="3">
    <source>
        <dbReference type="EMBL" id="RJF78906.1"/>
    </source>
</evidence>
<dbReference type="InterPro" id="IPR008040">
    <property type="entry name" value="Hydant_A_N"/>
</dbReference>
<evidence type="ECO:0000259" key="1">
    <source>
        <dbReference type="Pfam" id="PF01968"/>
    </source>
</evidence>
<dbReference type="PANTHER" id="PTHR11365">
    <property type="entry name" value="5-OXOPROLINASE RELATED"/>
    <property type="match status" value="1"/>
</dbReference>
<dbReference type="EMBL" id="QYYD01000001">
    <property type="protein sequence ID" value="RJF78906.1"/>
    <property type="molecule type" value="Genomic_DNA"/>
</dbReference>
<proteinExistence type="predicted"/>